<evidence type="ECO:0000313" key="2">
    <source>
        <dbReference type="Proteomes" id="UP000236311"/>
    </source>
</evidence>
<reference evidence="1 2" key="1">
    <citation type="submission" date="2018-01" db="EMBL/GenBank/DDBJ databases">
        <authorList>
            <person name="Gaut B.S."/>
            <person name="Morton B.R."/>
            <person name="Clegg M.T."/>
            <person name="Duvall M.R."/>
        </authorList>
    </citation>
    <scope>NUCLEOTIDE SEQUENCE [LARGE SCALE GENOMIC DNA]</scope>
    <source>
        <strain evidence="1">GP69</strain>
    </source>
</reference>
<protein>
    <submittedName>
        <fullName evidence="1">Uncharacterized protein</fullName>
    </submittedName>
</protein>
<name>A0A2K4ZQ90_9FIRM</name>
<gene>
    <name evidence="1" type="ORF">AMURIS_05392</name>
</gene>
<organism evidence="1 2">
    <name type="scientific">Acetatifactor muris</name>
    <dbReference type="NCBI Taxonomy" id="879566"/>
    <lineage>
        <taxon>Bacteria</taxon>
        <taxon>Bacillati</taxon>
        <taxon>Bacillota</taxon>
        <taxon>Clostridia</taxon>
        <taxon>Lachnospirales</taxon>
        <taxon>Lachnospiraceae</taxon>
        <taxon>Acetatifactor</taxon>
    </lineage>
</organism>
<accession>A0A2K4ZQ90</accession>
<keyword evidence="2" id="KW-1185">Reference proteome</keyword>
<dbReference type="RefSeq" id="WP_103242550.1">
    <property type="nucleotide sequence ID" value="NZ_JANJZD010000065.1"/>
</dbReference>
<evidence type="ECO:0000313" key="1">
    <source>
        <dbReference type="EMBL" id="SOY32627.1"/>
    </source>
</evidence>
<sequence>MEIYDVYQRYIQQQMDKLETLGYSKSWALAEGRYLMKPLVEDIISKDAAEPINEEILTQRMAKVRCMVVEDNGIRSIVSAETVHEMPEINIFESKMTQAAEYLLKEIKSEATLNDLIGVVCADDNFLNGVKNIVCNYEANNILHQYAISNKEVSTILISHKQRRIKLTYSLKKDIWYEFVLRNRRYSSLLYIPKNEFIIDGLESEIGVKTYRGIYIRSDVPIYTYILKMIGVFLKEETDENRLLLEIFLSTIFDTDILERIYSPDVDANRMFRHMTENGFVRVSDELQKKMWEKVDSEEFVQIVLRQNYSLYSIHNWSRKEEEL</sequence>
<proteinExistence type="predicted"/>
<dbReference type="AlphaFoldDB" id="A0A2K4ZQ90"/>
<dbReference type="EMBL" id="OFSM01000059">
    <property type="protein sequence ID" value="SOY32627.1"/>
    <property type="molecule type" value="Genomic_DNA"/>
</dbReference>
<dbReference type="Proteomes" id="UP000236311">
    <property type="component" value="Unassembled WGS sequence"/>
</dbReference>